<dbReference type="RefSeq" id="WP_007495690.1">
    <property type="nucleotide sequence ID" value="NZ_AGBF01000039.1"/>
</dbReference>
<reference evidence="2 3" key="1">
    <citation type="submission" date="2011-08" db="EMBL/GenBank/DDBJ databases">
        <authorList>
            <person name="Lin Y."/>
            <person name="Hao X."/>
            <person name="Johnstone L."/>
            <person name="Miller S.J."/>
            <person name="Wei G."/>
            <person name="Rensing C."/>
        </authorList>
    </citation>
    <scope>NUCLEOTIDE SEQUENCE [LARGE SCALE GENOMIC DNA]</scope>
    <source>
        <strain evidence="2 3">K42</strain>
    </source>
</reference>
<evidence type="ECO:0000313" key="2">
    <source>
        <dbReference type="EMBL" id="EGX59039.1"/>
    </source>
</evidence>
<gene>
    <name evidence="2" type="ORF">SZN_14863</name>
</gene>
<proteinExistence type="predicted"/>
<feature type="compositionally biased region" description="Gly residues" evidence="1">
    <location>
        <begin position="10"/>
        <end position="19"/>
    </location>
</feature>
<dbReference type="OrthoDB" id="140919at2"/>
<feature type="region of interest" description="Disordered" evidence="1">
    <location>
        <begin position="1"/>
        <end position="22"/>
    </location>
</feature>
<name>G2GBT5_9ACTN</name>
<comment type="caution">
    <text evidence="2">The sequence shown here is derived from an EMBL/GenBank/DDBJ whole genome shotgun (WGS) entry which is preliminary data.</text>
</comment>
<organism evidence="2 3">
    <name type="scientific">Streptomyces zinciresistens K42</name>
    <dbReference type="NCBI Taxonomy" id="700597"/>
    <lineage>
        <taxon>Bacteria</taxon>
        <taxon>Bacillati</taxon>
        <taxon>Actinomycetota</taxon>
        <taxon>Actinomycetes</taxon>
        <taxon>Kitasatosporales</taxon>
        <taxon>Streptomycetaceae</taxon>
        <taxon>Streptomyces</taxon>
    </lineage>
</organism>
<keyword evidence="3" id="KW-1185">Reference proteome</keyword>
<evidence type="ECO:0000313" key="3">
    <source>
        <dbReference type="Proteomes" id="UP000004217"/>
    </source>
</evidence>
<dbReference type="EMBL" id="AGBF01000039">
    <property type="protein sequence ID" value="EGX59039.1"/>
    <property type="molecule type" value="Genomic_DNA"/>
</dbReference>
<evidence type="ECO:0000256" key="1">
    <source>
        <dbReference type="SAM" id="MobiDB-lite"/>
    </source>
</evidence>
<sequence length="72" mass="7057">MGTQPPDGFGRTGRGGHAGAGADLSAVAAPGISYDGVVTRSEDQGVAESAAAWQDLVDAVKKSPGSKGADTQ</sequence>
<dbReference type="Proteomes" id="UP000004217">
    <property type="component" value="Unassembled WGS sequence"/>
</dbReference>
<dbReference type="AlphaFoldDB" id="G2GBT5"/>
<protein>
    <submittedName>
        <fullName evidence="2">Uncharacterized protein</fullName>
    </submittedName>
</protein>
<dbReference type="PATRIC" id="fig|700597.3.peg.2910"/>
<accession>G2GBT5</accession>